<dbReference type="InterPro" id="IPR036852">
    <property type="entry name" value="Peptidase_S8/S53_dom_sf"/>
</dbReference>
<keyword evidence="14" id="KW-0325">Glycoprotein</keyword>
<dbReference type="EMBL" id="LCZI01000062">
    <property type="protein sequence ID" value="KKZ68713.1"/>
    <property type="molecule type" value="Genomic_DNA"/>
</dbReference>
<dbReference type="FunFam" id="3.40.50.200:FF:000015">
    <property type="entry name" value="Tripeptidyl peptidase A"/>
    <property type="match status" value="1"/>
</dbReference>
<comment type="catalytic activity">
    <reaction evidence="1">
        <text>Release of an N-terminal tripeptide from a polypeptide.</text>
        <dbReference type="EC" id="3.4.14.10"/>
    </reaction>
</comment>
<keyword evidence="10 15" id="KW-0720">Serine protease</keyword>
<evidence type="ECO:0000256" key="6">
    <source>
        <dbReference type="ARBA" id="ARBA00022670"/>
    </source>
</evidence>
<feature type="binding site" evidence="15">
    <location>
        <position position="578"/>
    </location>
    <ligand>
        <name>Ca(2+)</name>
        <dbReference type="ChEBI" id="CHEBI:29108"/>
    </ligand>
</feature>
<dbReference type="GO" id="GO:0004252">
    <property type="term" value="F:serine-type endopeptidase activity"/>
    <property type="evidence" value="ECO:0007669"/>
    <property type="project" value="UniProtKB-UniRule"/>
</dbReference>
<evidence type="ECO:0000313" key="19">
    <source>
        <dbReference type="Proteomes" id="UP000034164"/>
    </source>
</evidence>
<comment type="subcellular location">
    <subcellularLocation>
        <location evidence="3">Secreted</location>
        <location evidence="3">Extracellular space</location>
    </subcellularLocation>
</comment>
<dbReference type="PROSITE" id="PS51695">
    <property type="entry name" value="SEDOLISIN"/>
    <property type="match status" value="1"/>
</dbReference>
<dbReference type="SUPFAM" id="SSF54897">
    <property type="entry name" value="Protease propeptides/inhibitors"/>
    <property type="match status" value="1"/>
</dbReference>
<dbReference type="PANTHER" id="PTHR14218:SF32">
    <property type="entry name" value="TRIPEPTIDYL PEPTIDASE SED3 (AFU_ORTHOLOGUE AFUA_3G08930)"/>
    <property type="match status" value="1"/>
</dbReference>
<evidence type="ECO:0000256" key="7">
    <source>
        <dbReference type="ARBA" id="ARBA00022723"/>
    </source>
</evidence>
<dbReference type="CDD" id="cd11377">
    <property type="entry name" value="Pro-peptidase_S53"/>
    <property type="match status" value="1"/>
</dbReference>
<feature type="domain" description="Peptidase S53" evidence="17">
    <location>
        <begin position="212"/>
        <end position="600"/>
    </location>
</feature>
<dbReference type="GO" id="GO:0005576">
    <property type="term" value="C:extracellular region"/>
    <property type="evidence" value="ECO:0007669"/>
    <property type="project" value="UniProtKB-SubCell"/>
</dbReference>
<accession>A0A0G2IDR6</accession>
<evidence type="ECO:0000313" key="18">
    <source>
        <dbReference type="EMBL" id="KKZ68713.1"/>
    </source>
</evidence>
<comment type="cofactor">
    <cofactor evidence="15">
        <name>Ca(2+)</name>
        <dbReference type="ChEBI" id="CHEBI:29108"/>
    </cofactor>
    <text evidence="15">Binds 1 Ca(2+) ion per subunit.</text>
</comment>
<dbReference type="Gene3D" id="3.40.50.200">
    <property type="entry name" value="Peptidase S8/S53 domain"/>
    <property type="match status" value="1"/>
</dbReference>
<dbReference type="InterPro" id="IPR050819">
    <property type="entry name" value="Tripeptidyl-peptidase_I"/>
</dbReference>
<dbReference type="InterPro" id="IPR023828">
    <property type="entry name" value="Peptidase_S8_Ser-AS"/>
</dbReference>
<evidence type="ECO:0000256" key="13">
    <source>
        <dbReference type="ARBA" id="ARBA00023145"/>
    </source>
</evidence>
<comment type="function">
    <text evidence="2">Secreted tripeptidyl-peptidase which degrades proteins at acidic pHs and is involved in virulence.</text>
</comment>
<name>A0A0G2IDR6_9EURO</name>
<keyword evidence="9 15" id="KW-0378">Hydrolase</keyword>
<evidence type="ECO:0000256" key="12">
    <source>
        <dbReference type="ARBA" id="ARBA00023026"/>
    </source>
</evidence>
<dbReference type="GO" id="GO:0046872">
    <property type="term" value="F:metal ion binding"/>
    <property type="evidence" value="ECO:0007669"/>
    <property type="project" value="UniProtKB-UniRule"/>
</dbReference>
<evidence type="ECO:0000256" key="5">
    <source>
        <dbReference type="ARBA" id="ARBA00022525"/>
    </source>
</evidence>
<keyword evidence="12" id="KW-0843">Virulence</keyword>
<gene>
    <name evidence="18" type="ORF">EMCG_05684</name>
</gene>
<keyword evidence="5" id="KW-0964">Secreted</keyword>
<feature type="binding site" evidence="15">
    <location>
        <position position="546"/>
    </location>
    <ligand>
        <name>Ca(2+)</name>
        <dbReference type="ChEBI" id="CHEBI:29108"/>
    </ligand>
</feature>
<organism evidence="18 19">
    <name type="scientific">[Emmonsia] crescens</name>
    <dbReference type="NCBI Taxonomy" id="73230"/>
    <lineage>
        <taxon>Eukaryota</taxon>
        <taxon>Fungi</taxon>
        <taxon>Dikarya</taxon>
        <taxon>Ascomycota</taxon>
        <taxon>Pezizomycotina</taxon>
        <taxon>Eurotiomycetes</taxon>
        <taxon>Eurotiomycetidae</taxon>
        <taxon>Onygenales</taxon>
        <taxon>Ajellomycetaceae</taxon>
        <taxon>Emergomyces</taxon>
    </lineage>
</organism>
<dbReference type="PROSITE" id="PS00138">
    <property type="entry name" value="SUBTILASE_SER"/>
    <property type="match status" value="1"/>
</dbReference>
<dbReference type="Pfam" id="PF00082">
    <property type="entry name" value="Peptidase_S8"/>
    <property type="match status" value="1"/>
</dbReference>
<dbReference type="OrthoDB" id="409122at2759"/>
<evidence type="ECO:0000256" key="11">
    <source>
        <dbReference type="ARBA" id="ARBA00022837"/>
    </source>
</evidence>
<evidence type="ECO:0000256" key="3">
    <source>
        <dbReference type="ARBA" id="ARBA00004239"/>
    </source>
</evidence>
<evidence type="ECO:0000256" key="9">
    <source>
        <dbReference type="ARBA" id="ARBA00022801"/>
    </source>
</evidence>
<dbReference type="GO" id="GO:0008240">
    <property type="term" value="F:tripeptidyl-peptidase activity"/>
    <property type="evidence" value="ECO:0007669"/>
    <property type="project" value="UniProtKB-EC"/>
</dbReference>
<evidence type="ECO:0000256" key="2">
    <source>
        <dbReference type="ARBA" id="ARBA00002451"/>
    </source>
</evidence>
<dbReference type="InterPro" id="IPR000209">
    <property type="entry name" value="Peptidase_S8/S53_dom"/>
</dbReference>
<feature type="active site" description="Charge relay system" evidence="15">
    <location>
        <position position="288"/>
    </location>
</feature>
<dbReference type="Proteomes" id="UP000034164">
    <property type="component" value="Unassembled WGS sequence"/>
</dbReference>
<feature type="active site" description="Charge relay system" evidence="15">
    <location>
        <position position="292"/>
    </location>
</feature>
<evidence type="ECO:0000259" key="17">
    <source>
        <dbReference type="PROSITE" id="PS51695"/>
    </source>
</evidence>
<dbReference type="InterPro" id="IPR015366">
    <property type="entry name" value="S53_propep"/>
</dbReference>
<feature type="binding site" evidence="15">
    <location>
        <position position="580"/>
    </location>
    <ligand>
        <name>Ca(2+)</name>
        <dbReference type="ChEBI" id="CHEBI:29108"/>
    </ligand>
</feature>
<dbReference type="Pfam" id="PF09286">
    <property type="entry name" value="Pro-kuma_activ"/>
    <property type="match status" value="1"/>
</dbReference>
<feature type="binding site" evidence="15">
    <location>
        <position position="545"/>
    </location>
    <ligand>
        <name>Ca(2+)</name>
        <dbReference type="ChEBI" id="CHEBI:29108"/>
    </ligand>
</feature>
<protein>
    <recommendedName>
        <fullName evidence="4">tripeptidyl-peptidase II</fullName>
        <ecNumber evidence="4">3.4.14.10</ecNumber>
    </recommendedName>
</protein>
<sequence>MLRSFLSLLGVLLFCFVAAVHPSPSNYFRVIERLTSIPHGWTQGSVPDKSTVIRFRLAVHQENEDIFHQKVLDISTPGHPLYGLHMKRDELKDFLRPRAEVSAQLMSWLTSGGLSSGNIEDGGAWITFHATIEQAERLLNTRFYNFIDEQTKHSIIRTLEYSIPASIAPNVHMIQPTTMFSRFQPDDSTMLRTDPLPGKNSVANRPIGCALQITPYCLRKLYNIPHCKGLQGIANKVGVSGYLEQYAQYKDLNSFLARFVPEAVGANFSVQSINGGLNTQDSLENSSEANLDIQYVIGLHCTSNVTYYTTAGRGMLVPDLDQPDPNHNTNEPYLEQLHSLLALPDEDLPTVLSTSYGENEQSVPAQYAKSACNLFAQLGARGVSVIFSSGDSGVGIACQSNDGKNRTVFNPIFPASCPFVTSVGATQGINPERAARFSSGGFSERFARPAYQEKAVGAYLNKLGKRWEGLYNPNGRAFPDVAAQGVRYAIFDKGRLTYVSGTSASAPTIAAIISHLNAMRLSQKQPVLGFLNPWIYSSGFQGFRDITEGGSTGCTGKEVSPGVRTAFVPNASWNATQGWDPVTGFGTPNFSKLVELLPEGGVADTCGKGGRTVNGM</sequence>
<proteinExistence type="predicted"/>
<keyword evidence="11 15" id="KW-0106">Calcium</keyword>
<dbReference type="InterPro" id="IPR030400">
    <property type="entry name" value="Sedolisin_dom"/>
</dbReference>
<evidence type="ECO:0000256" key="10">
    <source>
        <dbReference type="ARBA" id="ARBA00022825"/>
    </source>
</evidence>
<keyword evidence="8 16" id="KW-0732">Signal</keyword>
<dbReference type="VEuPathDB" id="FungiDB:EMCG_05684"/>
<keyword evidence="6 15" id="KW-0645">Protease</keyword>
<evidence type="ECO:0000256" key="14">
    <source>
        <dbReference type="ARBA" id="ARBA00023180"/>
    </source>
</evidence>
<keyword evidence="13" id="KW-0865">Zymogen</keyword>
<evidence type="ECO:0000256" key="8">
    <source>
        <dbReference type="ARBA" id="ARBA00022729"/>
    </source>
</evidence>
<feature type="signal peptide" evidence="16">
    <location>
        <begin position="1"/>
        <end position="22"/>
    </location>
</feature>
<comment type="caution">
    <text evidence="18">The sequence shown here is derived from an EMBL/GenBank/DDBJ whole genome shotgun (WGS) entry which is preliminary data.</text>
</comment>
<keyword evidence="7 15" id="KW-0479">Metal-binding</keyword>
<feature type="chain" id="PRO_5002545899" description="tripeptidyl-peptidase II" evidence="16">
    <location>
        <begin position="23"/>
        <end position="616"/>
    </location>
</feature>
<evidence type="ECO:0000256" key="15">
    <source>
        <dbReference type="PROSITE-ProRule" id="PRU01032"/>
    </source>
</evidence>
<dbReference type="SUPFAM" id="SSF52743">
    <property type="entry name" value="Subtilisin-like"/>
    <property type="match status" value="1"/>
</dbReference>
<dbReference type="CDD" id="cd04056">
    <property type="entry name" value="Peptidases_S53"/>
    <property type="match status" value="1"/>
</dbReference>
<evidence type="ECO:0000256" key="1">
    <source>
        <dbReference type="ARBA" id="ARBA00001910"/>
    </source>
</evidence>
<evidence type="ECO:0000256" key="16">
    <source>
        <dbReference type="SAM" id="SignalP"/>
    </source>
</evidence>
<dbReference type="GO" id="GO:0006508">
    <property type="term" value="P:proteolysis"/>
    <property type="evidence" value="ECO:0007669"/>
    <property type="project" value="UniProtKB-KW"/>
</dbReference>
<dbReference type="AlphaFoldDB" id="A0A0G2IDR6"/>
<dbReference type="SMART" id="SM00944">
    <property type="entry name" value="Pro-kuma_activ"/>
    <property type="match status" value="1"/>
</dbReference>
<feature type="active site" description="Charge relay system" evidence="15">
    <location>
        <position position="503"/>
    </location>
</feature>
<evidence type="ECO:0000256" key="4">
    <source>
        <dbReference type="ARBA" id="ARBA00012462"/>
    </source>
</evidence>
<dbReference type="PANTHER" id="PTHR14218">
    <property type="entry name" value="PROTEASE S8 TRIPEPTIDYL PEPTIDASE I CLN2"/>
    <property type="match status" value="1"/>
</dbReference>
<dbReference type="EC" id="3.4.14.10" evidence="4"/>
<reference evidence="19" key="1">
    <citation type="journal article" date="2015" name="PLoS Genet.">
        <title>The dynamic genome and transcriptome of the human fungal pathogen Blastomyces and close relative Emmonsia.</title>
        <authorList>
            <person name="Munoz J.F."/>
            <person name="Gauthier G.M."/>
            <person name="Desjardins C.A."/>
            <person name="Gallo J.E."/>
            <person name="Holder J."/>
            <person name="Sullivan T.D."/>
            <person name="Marty A.J."/>
            <person name="Carmen J.C."/>
            <person name="Chen Z."/>
            <person name="Ding L."/>
            <person name="Gujja S."/>
            <person name="Magrini V."/>
            <person name="Misas E."/>
            <person name="Mitreva M."/>
            <person name="Priest M."/>
            <person name="Saif S."/>
            <person name="Whiston E.A."/>
            <person name="Young S."/>
            <person name="Zeng Q."/>
            <person name="Goldman W.E."/>
            <person name="Mardis E.R."/>
            <person name="Taylor J.W."/>
            <person name="McEwen J.G."/>
            <person name="Clay O.K."/>
            <person name="Klein B.S."/>
            <person name="Cuomo C.A."/>
        </authorList>
    </citation>
    <scope>NUCLEOTIDE SEQUENCE [LARGE SCALE GENOMIC DNA]</scope>
    <source>
        <strain evidence="19">UAMH 3008</strain>
    </source>
</reference>